<dbReference type="GeneID" id="84591412"/>
<gene>
    <name evidence="2" type="ORF">An07g05680</name>
</gene>
<reference evidence="2" key="1">
    <citation type="submission" date="2025-02" db="EMBL/GenBank/DDBJ databases">
        <authorList>
            <consortium name="NCBI Genome Project"/>
        </authorList>
    </citation>
    <scope>NUCLEOTIDE SEQUENCE</scope>
</reference>
<reference evidence="2" key="2">
    <citation type="submission" date="2025-08" db="UniProtKB">
        <authorList>
            <consortium name="RefSeq"/>
        </authorList>
    </citation>
    <scope>IDENTIFICATION</scope>
</reference>
<protein>
    <submittedName>
        <fullName evidence="2">Uncharacterized protein</fullName>
    </submittedName>
</protein>
<feature type="region of interest" description="Disordered" evidence="1">
    <location>
        <begin position="1"/>
        <end position="69"/>
    </location>
</feature>
<sequence>MESQWRLSRQMGKQLGASPIAIPTGSGTNRNVKKACSALPESGSGEPASDHRTVGLKLDRDKNLEGGSG</sequence>
<evidence type="ECO:0000313" key="2">
    <source>
        <dbReference type="RefSeq" id="XP_059605756.1"/>
    </source>
</evidence>
<accession>A0AAJ8C094</accession>
<feature type="compositionally biased region" description="Basic and acidic residues" evidence="1">
    <location>
        <begin position="48"/>
        <end position="69"/>
    </location>
</feature>
<dbReference type="VEuPathDB" id="FungiDB:An07g05680"/>
<proteinExistence type="predicted"/>
<organism evidence="2">
    <name type="scientific">Aspergillus niger</name>
    <dbReference type="NCBI Taxonomy" id="5061"/>
    <lineage>
        <taxon>Eukaryota</taxon>
        <taxon>Fungi</taxon>
        <taxon>Dikarya</taxon>
        <taxon>Ascomycota</taxon>
        <taxon>Pezizomycotina</taxon>
        <taxon>Eurotiomycetes</taxon>
        <taxon>Eurotiomycetidae</taxon>
        <taxon>Eurotiales</taxon>
        <taxon>Aspergillaceae</taxon>
        <taxon>Aspergillus</taxon>
        <taxon>Aspergillus subgen. Circumdati</taxon>
    </lineage>
</organism>
<dbReference type="AlphaFoldDB" id="A0AAJ8C094"/>
<name>A0AAJ8C094_ASPNG</name>
<dbReference type="RefSeq" id="XP_059605756.1">
    <property type="nucleotide sequence ID" value="XM_059748488.1"/>
</dbReference>
<evidence type="ECO:0000256" key="1">
    <source>
        <dbReference type="SAM" id="MobiDB-lite"/>
    </source>
</evidence>
<dbReference type="KEGG" id="ang:An07g05680"/>